<dbReference type="AlphaFoldDB" id="A0AAD5E9I5"/>
<evidence type="ECO:0000256" key="1">
    <source>
        <dbReference type="SAM" id="Phobius"/>
    </source>
</evidence>
<accession>A0AAD5E9I5</accession>
<dbReference type="GeneID" id="75914292"/>
<dbReference type="Proteomes" id="UP001206595">
    <property type="component" value="Unassembled WGS sequence"/>
</dbReference>
<sequence length="51" mass="5802">MLIFSGECLSDAGFKTPSNIYKLPSIWLFAWIAYLIHLVLKVQKGVCLLFL</sequence>
<gene>
    <name evidence="2" type="ORF">K450DRAFT_240546</name>
</gene>
<reference evidence="2" key="2">
    <citation type="journal article" date="2022" name="Proc. Natl. Acad. Sci. U.S.A.">
        <title>Diploid-dominant life cycles characterize the early evolution of Fungi.</title>
        <authorList>
            <person name="Amses K.R."/>
            <person name="Simmons D.R."/>
            <person name="Longcore J.E."/>
            <person name="Mondo S.J."/>
            <person name="Seto K."/>
            <person name="Jeronimo G.H."/>
            <person name="Bonds A.E."/>
            <person name="Quandt C.A."/>
            <person name="Davis W.J."/>
            <person name="Chang Y."/>
            <person name="Federici B.A."/>
            <person name="Kuo A."/>
            <person name="LaButti K."/>
            <person name="Pangilinan J."/>
            <person name="Andreopoulos W."/>
            <person name="Tritt A."/>
            <person name="Riley R."/>
            <person name="Hundley H."/>
            <person name="Johnson J."/>
            <person name="Lipzen A."/>
            <person name="Barry K."/>
            <person name="Lang B.F."/>
            <person name="Cuomo C.A."/>
            <person name="Buchler N.E."/>
            <person name="Grigoriev I.V."/>
            <person name="Spatafora J.W."/>
            <person name="Stajich J.E."/>
            <person name="James T.Y."/>
        </authorList>
    </citation>
    <scope>NUCLEOTIDE SEQUENCE</scope>
    <source>
        <strain evidence="2">AG</strain>
    </source>
</reference>
<protein>
    <submittedName>
        <fullName evidence="2">Uncharacterized protein</fullName>
    </submittedName>
</protein>
<evidence type="ECO:0000313" key="3">
    <source>
        <dbReference type="Proteomes" id="UP001206595"/>
    </source>
</evidence>
<dbReference type="RefSeq" id="XP_051444835.1">
    <property type="nucleotide sequence ID" value="XM_051588947.1"/>
</dbReference>
<keyword evidence="1" id="KW-0472">Membrane</keyword>
<feature type="transmembrane region" description="Helical" evidence="1">
    <location>
        <begin position="20"/>
        <end position="40"/>
    </location>
</feature>
<keyword evidence="1" id="KW-1133">Transmembrane helix</keyword>
<evidence type="ECO:0000313" key="2">
    <source>
        <dbReference type="EMBL" id="KAI8579831.1"/>
    </source>
</evidence>
<dbReference type="EMBL" id="MU620917">
    <property type="protein sequence ID" value="KAI8579831.1"/>
    <property type="molecule type" value="Genomic_DNA"/>
</dbReference>
<name>A0AAD5E9I5_UMBRA</name>
<organism evidence="2 3">
    <name type="scientific">Umbelopsis ramanniana AG</name>
    <dbReference type="NCBI Taxonomy" id="1314678"/>
    <lineage>
        <taxon>Eukaryota</taxon>
        <taxon>Fungi</taxon>
        <taxon>Fungi incertae sedis</taxon>
        <taxon>Mucoromycota</taxon>
        <taxon>Mucoromycotina</taxon>
        <taxon>Umbelopsidomycetes</taxon>
        <taxon>Umbelopsidales</taxon>
        <taxon>Umbelopsidaceae</taxon>
        <taxon>Umbelopsis</taxon>
    </lineage>
</organism>
<comment type="caution">
    <text evidence="2">The sequence shown here is derived from an EMBL/GenBank/DDBJ whole genome shotgun (WGS) entry which is preliminary data.</text>
</comment>
<reference evidence="2" key="1">
    <citation type="submission" date="2021-06" db="EMBL/GenBank/DDBJ databases">
        <authorList>
            <consortium name="DOE Joint Genome Institute"/>
            <person name="Mondo S.J."/>
            <person name="Amses K.R."/>
            <person name="Simmons D.R."/>
            <person name="Longcore J.E."/>
            <person name="Seto K."/>
            <person name="Alves G.H."/>
            <person name="Bonds A.E."/>
            <person name="Quandt C.A."/>
            <person name="Davis W.J."/>
            <person name="Chang Y."/>
            <person name="Letcher P.M."/>
            <person name="Powell M.J."/>
            <person name="Kuo A."/>
            <person name="Labutti K."/>
            <person name="Pangilinan J."/>
            <person name="Andreopoulos W."/>
            <person name="Tritt A."/>
            <person name="Riley R."/>
            <person name="Hundley H."/>
            <person name="Johnson J."/>
            <person name="Lipzen A."/>
            <person name="Barry K."/>
            <person name="Berbee M.L."/>
            <person name="Buchler N.E."/>
            <person name="Grigoriev I.V."/>
            <person name="Spatafora J.W."/>
            <person name="Stajich J.E."/>
            <person name="James T.Y."/>
        </authorList>
    </citation>
    <scope>NUCLEOTIDE SEQUENCE</scope>
    <source>
        <strain evidence="2">AG</strain>
    </source>
</reference>
<keyword evidence="3" id="KW-1185">Reference proteome</keyword>
<proteinExistence type="predicted"/>
<keyword evidence="1" id="KW-0812">Transmembrane</keyword>